<dbReference type="SUPFAM" id="SSF46785">
    <property type="entry name" value="Winged helix' DNA-binding domain"/>
    <property type="match status" value="1"/>
</dbReference>
<gene>
    <name evidence="5" type="ORF">SAMN03080606_01993</name>
</gene>
<dbReference type="SMART" id="SM00419">
    <property type="entry name" value="HTH_CRP"/>
    <property type="match status" value="1"/>
</dbReference>
<dbReference type="EMBL" id="FMUS01000011">
    <property type="protein sequence ID" value="SCY62371.1"/>
    <property type="molecule type" value="Genomic_DNA"/>
</dbReference>
<dbReference type="Pfam" id="PF13545">
    <property type="entry name" value="HTH_Crp_2"/>
    <property type="match status" value="1"/>
</dbReference>
<evidence type="ECO:0000313" key="5">
    <source>
        <dbReference type="EMBL" id="SCY62371.1"/>
    </source>
</evidence>
<keyword evidence="3" id="KW-0804">Transcription</keyword>
<dbReference type="PROSITE" id="PS50042">
    <property type="entry name" value="CNMP_BINDING_3"/>
    <property type="match status" value="1"/>
</dbReference>
<dbReference type="SUPFAM" id="SSF51206">
    <property type="entry name" value="cAMP-binding domain-like"/>
    <property type="match status" value="1"/>
</dbReference>
<evidence type="ECO:0000256" key="2">
    <source>
        <dbReference type="ARBA" id="ARBA00023125"/>
    </source>
</evidence>
<feature type="domain" description="Cyclic nucleotide-binding" evidence="4">
    <location>
        <begin position="30"/>
        <end position="120"/>
    </location>
</feature>
<dbReference type="Proteomes" id="UP000198636">
    <property type="component" value="Unassembled WGS sequence"/>
</dbReference>
<dbReference type="OrthoDB" id="3176638at2"/>
<evidence type="ECO:0000256" key="3">
    <source>
        <dbReference type="ARBA" id="ARBA00023163"/>
    </source>
</evidence>
<evidence type="ECO:0000256" key="1">
    <source>
        <dbReference type="ARBA" id="ARBA00023015"/>
    </source>
</evidence>
<dbReference type="AlphaFoldDB" id="A0A1G5HFA2"/>
<evidence type="ECO:0000313" key="6">
    <source>
        <dbReference type="Proteomes" id="UP000198636"/>
    </source>
</evidence>
<keyword evidence="6" id="KW-1185">Reference proteome</keyword>
<dbReference type="RefSeq" id="WP_091542912.1">
    <property type="nucleotide sequence ID" value="NZ_FMUS01000011.1"/>
</dbReference>
<dbReference type="Gene3D" id="2.60.120.10">
    <property type="entry name" value="Jelly Rolls"/>
    <property type="match status" value="1"/>
</dbReference>
<dbReference type="STRING" id="1120976.SAMN03080606_01993"/>
<sequence length="223" mass="25565">MDIKKYVALIKATDLFKDIPYEELLTRFTFDSYSISNYKKSSIIHFEGEKCLFLDIILEGHVIIQRIDENGNALTIVDFHSGDSIGGNLLFSKYPYYPMTIMAKTATKILHVKKSLVLELCQLNSTFLIEYLSSISDKTAILTNKIKVISLKSIRDSIIDFLKYESFLQNTTNIKLNITKKELAERLGLQRTSLSRELKKMKNDGLVDFNANYISIIDETIIK</sequence>
<dbReference type="GO" id="GO:0006355">
    <property type="term" value="P:regulation of DNA-templated transcription"/>
    <property type="evidence" value="ECO:0007669"/>
    <property type="project" value="InterPro"/>
</dbReference>
<accession>A0A1G5HFA2</accession>
<keyword evidence="2" id="KW-0238">DNA-binding</keyword>
<dbReference type="InterPro" id="IPR014710">
    <property type="entry name" value="RmlC-like_jellyroll"/>
</dbReference>
<dbReference type="InterPro" id="IPR000595">
    <property type="entry name" value="cNMP-bd_dom"/>
</dbReference>
<dbReference type="GO" id="GO:0003677">
    <property type="term" value="F:DNA binding"/>
    <property type="evidence" value="ECO:0007669"/>
    <property type="project" value="UniProtKB-KW"/>
</dbReference>
<dbReference type="GO" id="GO:0016301">
    <property type="term" value="F:kinase activity"/>
    <property type="evidence" value="ECO:0007669"/>
    <property type="project" value="UniProtKB-KW"/>
</dbReference>
<keyword evidence="1" id="KW-0805">Transcription regulation</keyword>
<keyword evidence="5" id="KW-0808">Transferase</keyword>
<organism evidence="5 6">
    <name type="scientific">Alkaliphilus peptidifermentans DSM 18978</name>
    <dbReference type="NCBI Taxonomy" id="1120976"/>
    <lineage>
        <taxon>Bacteria</taxon>
        <taxon>Bacillati</taxon>
        <taxon>Bacillota</taxon>
        <taxon>Clostridia</taxon>
        <taxon>Peptostreptococcales</taxon>
        <taxon>Natronincolaceae</taxon>
        <taxon>Alkaliphilus</taxon>
    </lineage>
</organism>
<protein>
    <submittedName>
        <fullName evidence="5">cAMP-binding domain of CRP or a regulatory subunit of cAMP-dependent protein kinases</fullName>
    </submittedName>
</protein>
<evidence type="ECO:0000259" key="4">
    <source>
        <dbReference type="PROSITE" id="PS50042"/>
    </source>
</evidence>
<name>A0A1G5HFA2_9FIRM</name>
<dbReference type="InterPro" id="IPR018490">
    <property type="entry name" value="cNMP-bd_dom_sf"/>
</dbReference>
<reference evidence="5 6" key="1">
    <citation type="submission" date="2016-10" db="EMBL/GenBank/DDBJ databases">
        <authorList>
            <person name="de Groot N.N."/>
        </authorList>
    </citation>
    <scope>NUCLEOTIDE SEQUENCE [LARGE SCALE GENOMIC DNA]</scope>
    <source>
        <strain evidence="5 6">DSM 18978</strain>
    </source>
</reference>
<proteinExistence type="predicted"/>
<dbReference type="Pfam" id="PF00027">
    <property type="entry name" value="cNMP_binding"/>
    <property type="match status" value="1"/>
</dbReference>
<dbReference type="InterPro" id="IPR036390">
    <property type="entry name" value="WH_DNA-bd_sf"/>
</dbReference>
<dbReference type="CDD" id="cd00038">
    <property type="entry name" value="CAP_ED"/>
    <property type="match status" value="1"/>
</dbReference>
<dbReference type="InterPro" id="IPR012318">
    <property type="entry name" value="HTH_CRP"/>
</dbReference>
<keyword evidence="5" id="KW-0418">Kinase</keyword>